<proteinExistence type="predicted"/>
<dbReference type="Proteomes" id="UP001164539">
    <property type="component" value="Chromosome 9"/>
</dbReference>
<keyword evidence="2" id="KW-1185">Reference proteome</keyword>
<gene>
    <name evidence="1" type="ORF">OWV82_016695</name>
</gene>
<name>A0ACC1XHV1_MELAZ</name>
<organism evidence="1 2">
    <name type="scientific">Melia azedarach</name>
    <name type="common">Chinaberry tree</name>
    <dbReference type="NCBI Taxonomy" id="155640"/>
    <lineage>
        <taxon>Eukaryota</taxon>
        <taxon>Viridiplantae</taxon>
        <taxon>Streptophyta</taxon>
        <taxon>Embryophyta</taxon>
        <taxon>Tracheophyta</taxon>
        <taxon>Spermatophyta</taxon>
        <taxon>Magnoliopsida</taxon>
        <taxon>eudicotyledons</taxon>
        <taxon>Gunneridae</taxon>
        <taxon>Pentapetalae</taxon>
        <taxon>rosids</taxon>
        <taxon>malvids</taxon>
        <taxon>Sapindales</taxon>
        <taxon>Meliaceae</taxon>
        <taxon>Melia</taxon>
    </lineage>
</organism>
<protein>
    <submittedName>
        <fullName evidence="1">Homocysteine S-methyltransferase family protein</fullName>
    </submittedName>
</protein>
<reference evidence="1 2" key="1">
    <citation type="journal article" date="2023" name="Science">
        <title>Complex scaffold remodeling in plant triterpene biosynthesis.</title>
        <authorList>
            <person name="De La Pena R."/>
            <person name="Hodgson H."/>
            <person name="Liu J.C."/>
            <person name="Stephenson M.J."/>
            <person name="Martin A.C."/>
            <person name="Owen C."/>
            <person name="Harkess A."/>
            <person name="Leebens-Mack J."/>
            <person name="Jimenez L.E."/>
            <person name="Osbourn A."/>
            <person name="Sattely E.S."/>
        </authorList>
    </citation>
    <scope>NUCLEOTIDE SEQUENCE [LARGE SCALE GENOMIC DNA]</scope>
    <source>
        <strain evidence="2">cv. JPN11</strain>
        <tissue evidence="1">Leaf</tissue>
    </source>
</reference>
<evidence type="ECO:0000313" key="1">
    <source>
        <dbReference type="EMBL" id="KAJ4710522.1"/>
    </source>
</evidence>
<dbReference type="EMBL" id="CM051402">
    <property type="protein sequence ID" value="KAJ4710522.1"/>
    <property type="molecule type" value="Genomic_DNA"/>
</dbReference>
<accession>A0ACC1XHV1</accession>
<sequence length="330" mass="36226">MKEMGKEKTASSLDNLIEKAGGCAVIDGGFATQLEKHGASINDPLWSALCLIRDPHLIKRVHLEYLEAGADILVTSSYQATLPGFLSRGLSIEEGESLLDKSVNLATEARDKFWDAIKQVPGHNYNRALVAASIGSYGAYLADGSEYSGNYGAAVDLEKLKDFHRRRLQVLVKAGADLLAFETIPNKLEAQACVQLLEEENVQIPSWICFSSVDGENAPSGESFKECLEIINMSNRVKAVGINCAPPHFIQGLICKFKQLTDKAIAVYPNSGEVWDGRDKKWLPSKCFGDDKFELFATRWRDAGAKLIGGCCRTTPSTIRAISKVLKRRL</sequence>
<comment type="caution">
    <text evidence="1">The sequence shown here is derived from an EMBL/GenBank/DDBJ whole genome shotgun (WGS) entry which is preliminary data.</text>
</comment>
<evidence type="ECO:0000313" key="2">
    <source>
        <dbReference type="Proteomes" id="UP001164539"/>
    </source>
</evidence>